<dbReference type="AlphaFoldDB" id="A0AAU7GBA4"/>
<organism evidence="1">
    <name type="scientific">Leifsonia sp. NPDC080035</name>
    <dbReference type="NCBI Taxonomy" id="3143936"/>
    <lineage>
        <taxon>Bacteria</taxon>
        <taxon>Bacillati</taxon>
        <taxon>Actinomycetota</taxon>
        <taxon>Actinomycetes</taxon>
        <taxon>Micrococcales</taxon>
        <taxon>Microbacteriaceae</taxon>
        <taxon>Leifsonia</taxon>
    </lineage>
</organism>
<reference evidence="1" key="1">
    <citation type="submission" date="2024-05" db="EMBL/GenBank/DDBJ databases">
        <title>The Natural Products Discovery Center: Release of the First 8490 Sequenced Strains for Exploring Actinobacteria Biosynthetic Diversity.</title>
        <authorList>
            <person name="Kalkreuter E."/>
            <person name="Kautsar S.A."/>
            <person name="Yang D."/>
            <person name="Bader C.D."/>
            <person name="Teijaro C.N."/>
            <person name="Fluegel L."/>
            <person name="Davis C.M."/>
            <person name="Simpson J.R."/>
            <person name="Lauterbach L."/>
            <person name="Steele A.D."/>
            <person name="Gui C."/>
            <person name="Meng S."/>
            <person name="Li G."/>
            <person name="Viehrig K."/>
            <person name="Ye F."/>
            <person name="Su P."/>
            <person name="Kiefer A.F."/>
            <person name="Nichols A."/>
            <person name="Cepeda A.J."/>
            <person name="Yan W."/>
            <person name="Fan B."/>
            <person name="Jiang Y."/>
            <person name="Adhikari A."/>
            <person name="Zheng C.-J."/>
            <person name="Schuster L."/>
            <person name="Cowan T.M."/>
            <person name="Smanski M.J."/>
            <person name="Chevrette M.G."/>
            <person name="de Carvalho L.P.S."/>
            <person name="Shen B."/>
        </authorList>
    </citation>
    <scope>NUCLEOTIDE SEQUENCE</scope>
    <source>
        <strain evidence="1">NPDC080035</strain>
    </source>
</reference>
<proteinExistence type="predicted"/>
<dbReference type="RefSeq" id="WP_348787672.1">
    <property type="nucleotide sequence ID" value="NZ_CP157390.1"/>
</dbReference>
<dbReference type="EMBL" id="CP157390">
    <property type="protein sequence ID" value="XBM47706.1"/>
    <property type="molecule type" value="Genomic_DNA"/>
</dbReference>
<name>A0AAU7GBA4_9MICO</name>
<gene>
    <name evidence="1" type="ORF">AAME72_16775</name>
</gene>
<accession>A0AAU7GBA4</accession>
<sequence>MAEFEIAVTRGGARMLVRVVADDDADARRIVARAMGDAVLFEPVPARRATVVTAPTGLPFLLQASAAGMTAVLLGRLAALAEAERRAAISAC</sequence>
<evidence type="ECO:0000313" key="1">
    <source>
        <dbReference type="EMBL" id="XBM47706.1"/>
    </source>
</evidence>
<protein>
    <submittedName>
        <fullName evidence="1">Uncharacterized protein</fullName>
    </submittedName>
</protein>